<sequence length="578" mass="62824">MTTEWSLGDEAEQAQWANATMHLRDFQPLLPAEAEVVARLLSGDFDRLGDGSRPEHADPTRVIRAPFLRFLMLGGEPGCRPHEKGVRISGAWITDVLDLEACRVFRDIGLNDCHFELAPILRAAIINRLFLDGSRLPGLQAERLEARGGIYLRGAEINGAVNVAQSRFGGNLECDGATLRSPGGYALLASSLEVRNVLLRGATIRGGVNLSSALLSADFDCAGASIASAEGSAIDASAIETNGSVVLRSARIEGEMRLTASAIDGDVDCSGASLRNPDGMGLELSRATVKGAFFLRREAGIFGVLALTGASIGTIHDDVPSWPESGNLLLNRCRYGAFIDGPVDAKSRLDWLARQAPERWGEDFWPQPYEQLASVFREMGHGEDARAVLVVKERLQRRARRQRAHNRALRALLGATDGILGITLAYGRQPLLAFVWLLLFWALGVAVFTYAEHRGAIMPNSAVVLRSPEWTLCGVPRTEQRSLLATQQTQGLAEPGQSQLGCFRQRWEASSYPDFNPSMYSLDTLLPVLDMGQKAFWRPNPLVPGGLVAINYFYFQSIIGWALSLLAVAGFSGLVKSP</sequence>
<evidence type="ECO:0000313" key="3">
    <source>
        <dbReference type="Proteomes" id="UP000248021"/>
    </source>
</evidence>
<proteinExistence type="predicted"/>
<dbReference type="EMBL" id="QJJK01000010">
    <property type="protein sequence ID" value="PXW55178.1"/>
    <property type="molecule type" value="Genomic_DNA"/>
</dbReference>
<gene>
    <name evidence="2" type="ORF">C7450_110117</name>
</gene>
<dbReference type="Proteomes" id="UP000248021">
    <property type="component" value="Unassembled WGS sequence"/>
</dbReference>
<protein>
    <recommendedName>
        <fullName evidence="4">Membrane-associated oxidoreductase</fullName>
    </recommendedName>
</protein>
<keyword evidence="1" id="KW-0812">Transmembrane</keyword>
<comment type="caution">
    <text evidence="2">The sequence shown here is derived from an EMBL/GenBank/DDBJ whole genome shotgun (WGS) entry which is preliminary data.</text>
</comment>
<keyword evidence="1" id="KW-1133">Transmembrane helix</keyword>
<dbReference type="RefSeq" id="WP_110376776.1">
    <property type="nucleotide sequence ID" value="NZ_JAHBRY010000003.1"/>
</dbReference>
<evidence type="ECO:0000256" key="1">
    <source>
        <dbReference type="SAM" id="Phobius"/>
    </source>
</evidence>
<organism evidence="2 3">
    <name type="scientific">Chelatococcus asaccharovorans</name>
    <dbReference type="NCBI Taxonomy" id="28210"/>
    <lineage>
        <taxon>Bacteria</taxon>
        <taxon>Pseudomonadati</taxon>
        <taxon>Pseudomonadota</taxon>
        <taxon>Alphaproteobacteria</taxon>
        <taxon>Hyphomicrobiales</taxon>
        <taxon>Chelatococcaceae</taxon>
        <taxon>Chelatococcus</taxon>
    </lineage>
</organism>
<evidence type="ECO:0008006" key="4">
    <source>
        <dbReference type="Google" id="ProtNLM"/>
    </source>
</evidence>
<feature type="transmembrane region" description="Helical" evidence="1">
    <location>
        <begin position="552"/>
        <end position="575"/>
    </location>
</feature>
<dbReference type="OrthoDB" id="6865449at2"/>
<reference evidence="2 3" key="1">
    <citation type="submission" date="2018-05" db="EMBL/GenBank/DDBJ databases">
        <title>Genomic Encyclopedia of Type Strains, Phase IV (KMG-IV): sequencing the most valuable type-strain genomes for metagenomic binning, comparative biology and taxonomic classification.</title>
        <authorList>
            <person name="Goeker M."/>
        </authorList>
    </citation>
    <scope>NUCLEOTIDE SEQUENCE [LARGE SCALE GENOMIC DNA]</scope>
    <source>
        <strain evidence="2 3">DSM 6462</strain>
    </source>
</reference>
<keyword evidence="3" id="KW-1185">Reference proteome</keyword>
<keyword evidence="1" id="KW-0472">Membrane</keyword>
<name>A0A2V3U032_9HYPH</name>
<accession>A0A2V3U032</accession>
<evidence type="ECO:0000313" key="2">
    <source>
        <dbReference type="EMBL" id="PXW55178.1"/>
    </source>
</evidence>
<feature type="transmembrane region" description="Helical" evidence="1">
    <location>
        <begin position="433"/>
        <end position="451"/>
    </location>
</feature>
<dbReference type="AlphaFoldDB" id="A0A2V3U032"/>